<organism evidence="1 2">
    <name type="scientific">Cinnamomum micranthum f. kanehirae</name>
    <dbReference type="NCBI Taxonomy" id="337451"/>
    <lineage>
        <taxon>Eukaryota</taxon>
        <taxon>Viridiplantae</taxon>
        <taxon>Streptophyta</taxon>
        <taxon>Embryophyta</taxon>
        <taxon>Tracheophyta</taxon>
        <taxon>Spermatophyta</taxon>
        <taxon>Magnoliopsida</taxon>
        <taxon>Magnoliidae</taxon>
        <taxon>Laurales</taxon>
        <taxon>Lauraceae</taxon>
        <taxon>Cinnamomum</taxon>
    </lineage>
</organism>
<dbReference type="Gene3D" id="2.40.50.140">
    <property type="entry name" value="Nucleic acid-binding proteins"/>
    <property type="match status" value="1"/>
</dbReference>
<protein>
    <submittedName>
        <fullName evidence="1">Uncharacterized protein</fullName>
    </submittedName>
</protein>
<comment type="caution">
    <text evidence="1">The sequence shown here is derived from an EMBL/GenBank/DDBJ whole genome shotgun (WGS) entry which is preliminary data.</text>
</comment>
<dbReference type="Proteomes" id="UP000283530">
    <property type="component" value="Unassembled WGS sequence"/>
</dbReference>
<name>A0A443NB05_9MAGN</name>
<proteinExistence type="predicted"/>
<gene>
    <name evidence="1" type="ORF">CKAN_00408900</name>
</gene>
<dbReference type="InterPro" id="IPR012340">
    <property type="entry name" value="NA-bd_OB-fold"/>
</dbReference>
<evidence type="ECO:0000313" key="1">
    <source>
        <dbReference type="EMBL" id="RWR75693.1"/>
    </source>
</evidence>
<accession>A0A443NB05</accession>
<dbReference type="EMBL" id="QPKB01000002">
    <property type="protein sequence ID" value="RWR75693.1"/>
    <property type="molecule type" value="Genomic_DNA"/>
</dbReference>
<dbReference type="AlphaFoldDB" id="A0A443NB05"/>
<sequence>MELQNFFINQDLLKIKGIKYVCDGMIKEMLAGKGWSYNSCTFCTAGVTMIDADLTCTGCGWECPVRISRYRFTFFGLCCRQQGNRLLSLLCACIVRDFSALWYANDQLASTPSFVFYLCSV</sequence>
<reference evidence="1 2" key="1">
    <citation type="journal article" date="2019" name="Nat. Plants">
        <title>Stout camphor tree genome fills gaps in understanding of flowering plant genome evolution.</title>
        <authorList>
            <person name="Chaw S.M."/>
            <person name="Liu Y.C."/>
            <person name="Wu Y.W."/>
            <person name="Wang H.Y."/>
            <person name="Lin C.I."/>
            <person name="Wu C.S."/>
            <person name="Ke H.M."/>
            <person name="Chang L.Y."/>
            <person name="Hsu C.Y."/>
            <person name="Yang H.T."/>
            <person name="Sudianto E."/>
            <person name="Hsu M.H."/>
            <person name="Wu K.P."/>
            <person name="Wang L.N."/>
            <person name="Leebens-Mack J.H."/>
            <person name="Tsai I.J."/>
        </authorList>
    </citation>
    <scope>NUCLEOTIDE SEQUENCE [LARGE SCALE GENOMIC DNA]</scope>
    <source>
        <strain evidence="2">cv. Chaw 1501</strain>
        <tissue evidence="1">Young leaves</tissue>
    </source>
</reference>
<keyword evidence="2" id="KW-1185">Reference proteome</keyword>
<evidence type="ECO:0000313" key="2">
    <source>
        <dbReference type="Proteomes" id="UP000283530"/>
    </source>
</evidence>